<sequence>MESIEIKKRETTQDLSVLKLPDSDSQTLTNKDGTTVSSENKTKKRASVTNSFEENKYASKMCMSSSFSVSSVSQLNLKL</sequence>
<protein>
    <submittedName>
        <fullName evidence="2">Uncharacterized protein</fullName>
    </submittedName>
</protein>
<dbReference type="HOGENOM" id="CLU_2610669_0_0_1"/>
<dbReference type="Gramene" id="PGSC0003DMT400021565">
    <property type="protein sequence ID" value="PGSC0003DMT400021565"/>
    <property type="gene ID" value="PGSC0003DMG402008361"/>
</dbReference>
<dbReference type="AlphaFoldDB" id="M1AFC0"/>
<feature type="compositionally biased region" description="Polar residues" evidence="1">
    <location>
        <begin position="23"/>
        <end position="39"/>
    </location>
</feature>
<organism evidence="2 3">
    <name type="scientific">Solanum tuberosum</name>
    <name type="common">Potato</name>
    <dbReference type="NCBI Taxonomy" id="4113"/>
    <lineage>
        <taxon>Eukaryota</taxon>
        <taxon>Viridiplantae</taxon>
        <taxon>Streptophyta</taxon>
        <taxon>Embryophyta</taxon>
        <taxon>Tracheophyta</taxon>
        <taxon>Spermatophyta</taxon>
        <taxon>Magnoliopsida</taxon>
        <taxon>eudicotyledons</taxon>
        <taxon>Gunneridae</taxon>
        <taxon>Pentapetalae</taxon>
        <taxon>asterids</taxon>
        <taxon>lamiids</taxon>
        <taxon>Solanales</taxon>
        <taxon>Solanaceae</taxon>
        <taxon>Solanoideae</taxon>
        <taxon>Solaneae</taxon>
        <taxon>Solanum</taxon>
    </lineage>
</organism>
<dbReference type="EnsemblPlants" id="PGSC0003DMT400021565">
    <property type="protein sequence ID" value="PGSC0003DMT400021565"/>
    <property type="gene ID" value="PGSC0003DMG402008361"/>
</dbReference>
<evidence type="ECO:0000313" key="2">
    <source>
        <dbReference type="EnsemblPlants" id="PGSC0003DMT400021565"/>
    </source>
</evidence>
<reference evidence="2" key="2">
    <citation type="submission" date="2015-06" db="UniProtKB">
        <authorList>
            <consortium name="EnsemblPlants"/>
        </authorList>
    </citation>
    <scope>IDENTIFICATION</scope>
    <source>
        <strain evidence="2">DM1-3 516 R44</strain>
    </source>
</reference>
<reference evidence="3" key="1">
    <citation type="journal article" date="2011" name="Nature">
        <title>Genome sequence and analysis of the tuber crop potato.</title>
        <authorList>
            <consortium name="The Potato Genome Sequencing Consortium"/>
        </authorList>
    </citation>
    <scope>NUCLEOTIDE SEQUENCE [LARGE SCALE GENOMIC DNA]</scope>
    <source>
        <strain evidence="3">cv. DM1-3 516 R44</strain>
    </source>
</reference>
<name>M1AFC0_SOLTU</name>
<evidence type="ECO:0000313" key="3">
    <source>
        <dbReference type="Proteomes" id="UP000011115"/>
    </source>
</evidence>
<accession>M1AFC0</accession>
<keyword evidence="3" id="KW-1185">Reference proteome</keyword>
<evidence type="ECO:0000256" key="1">
    <source>
        <dbReference type="SAM" id="MobiDB-lite"/>
    </source>
</evidence>
<dbReference type="InParanoid" id="M1AFC0"/>
<dbReference type="PaxDb" id="4113-PGSC0003DMT400021565"/>
<dbReference type="Proteomes" id="UP000011115">
    <property type="component" value="Unassembled WGS sequence"/>
</dbReference>
<proteinExistence type="predicted"/>
<feature type="region of interest" description="Disordered" evidence="1">
    <location>
        <begin position="17"/>
        <end position="49"/>
    </location>
</feature>